<protein>
    <submittedName>
        <fullName evidence="2">Uncharacterized protein</fullName>
    </submittedName>
</protein>
<dbReference type="Proteomes" id="UP000716322">
    <property type="component" value="Unassembled WGS sequence"/>
</dbReference>
<accession>A0ABX0PEZ2</accession>
<organism evidence="2 3">
    <name type="scientific">Telluria antibiotica</name>
    <dbReference type="NCBI Taxonomy" id="2717319"/>
    <lineage>
        <taxon>Bacteria</taxon>
        <taxon>Pseudomonadati</taxon>
        <taxon>Pseudomonadota</taxon>
        <taxon>Betaproteobacteria</taxon>
        <taxon>Burkholderiales</taxon>
        <taxon>Oxalobacteraceae</taxon>
        <taxon>Telluria group</taxon>
        <taxon>Telluria</taxon>
    </lineage>
</organism>
<reference evidence="2 3" key="1">
    <citation type="submission" date="2020-03" db="EMBL/GenBank/DDBJ databases">
        <title>Genome sequence of strain Massilia sp. TW-1.</title>
        <authorList>
            <person name="Chaudhary D.K."/>
        </authorList>
    </citation>
    <scope>NUCLEOTIDE SEQUENCE [LARGE SCALE GENOMIC DNA]</scope>
    <source>
        <strain evidence="2 3">TW-1</strain>
    </source>
</reference>
<feature type="transmembrane region" description="Helical" evidence="1">
    <location>
        <begin position="226"/>
        <end position="247"/>
    </location>
</feature>
<dbReference type="RefSeq" id="WP_166860675.1">
    <property type="nucleotide sequence ID" value="NZ_JAAQOM010000010.1"/>
</dbReference>
<feature type="transmembrane region" description="Helical" evidence="1">
    <location>
        <begin position="128"/>
        <end position="150"/>
    </location>
</feature>
<keyword evidence="1" id="KW-0472">Membrane</keyword>
<feature type="transmembrane region" description="Helical" evidence="1">
    <location>
        <begin position="63"/>
        <end position="81"/>
    </location>
</feature>
<feature type="transmembrane region" description="Helical" evidence="1">
    <location>
        <begin position="162"/>
        <end position="187"/>
    </location>
</feature>
<feature type="transmembrane region" description="Helical" evidence="1">
    <location>
        <begin position="193"/>
        <end position="214"/>
    </location>
</feature>
<evidence type="ECO:0000313" key="3">
    <source>
        <dbReference type="Proteomes" id="UP000716322"/>
    </source>
</evidence>
<evidence type="ECO:0000313" key="2">
    <source>
        <dbReference type="EMBL" id="NIA55397.1"/>
    </source>
</evidence>
<dbReference type="EMBL" id="JAAQOM010000010">
    <property type="protein sequence ID" value="NIA55397.1"/>
    <property type="molecule type" value="Genomic_DNA"/>
</dbReference>
<keyword evidence="1" id="KW-1133">Transmembrane helix</keyword>
<evidence type="ECO:0000256" key="1">
    <source>
        <dbReference type="SAM" id="Phobius"/>
    </source>
</evidence>
<feature type="transmembrane region" description="Helical" evidence="1">
    <location>
        <begin position="24"/>
        <end position="43"/>
    </location>
</feature>
<comment type="caution">
    <text evidence="2">The sequence shown here is derived from an EMBL/GenBank/DDBJ whole genome shotgun (WGS) entry which is preliminary data.</text>
</comment>
<gene>
    <name evidence="2" type="ORF">HAV22_17310</name>
</gene>
<keyword evidence="1" id="KW-0812">Transmembrane</keyword>
<sequence length="261" mass="28220">MLTDAAAPPLPPRRTFAPSHPADGVLILIYVGLIWLGMILGFGGEVARHVSNGDPPYPAILHVHSAVFVAWLVGYTAQVLLVRSARPALHRRLGVAMGWWIAVMAIVGTATAYTIQTRNFGTDHSDPAFFSVQMGDLIGFVGLSVAGIVYRKRPAAHRRLMLLAILQLSTAGFARWLGGAVGAAYPFGHWGQSFWATFLTLHLTNDVMVLGIGACDLVTRGRLHPAYVAGLIWSFGVQVTHVSLYLWPAWLPVAKMLLGHG</sequence>
<keyword evidence="3" id="KW-1185">Reference proteome</keyword>
<proteinExistence type="predicted"/>
<name>A0ABX0PEZ2_9BURK</name>
<feature type="transmembrane region" description="Helical" evidence="1">
    <location>
        <begin position="93"/>
        <end position="116"/>
    </location>
</feature>